<dbReference type="SUPFAM" id="SSF48498">
    <property type="entry name" value="Tetracyclin repressor-like, C-terminal domain"/>
    <property type="match status" value="1"/>
</dbReference>
<comment type="caution">
    <text evidence="7">The sequence shown here is derived from an EMBL/GenBank/DDBJ whole genome shotgun (WGS) entry which is preliminary data.</text>
</comment>
<dbReference type="GO" id="GO:0003677">
    <property type="term" value="F:DNA binding"/>
    <property type="evidence" value="ECO:0007669"/>
    <property type="project" value="UniProtKB-UniRule"/>
</dbReference>
<evidence type="ECO:0000313" key="8">
    <source>
        <dbReference type="Proteomes" id="UP000237340"/>
    </source>
</evidence>
<feature type="DNA-binding region" description="H-T-H motif" evidence="5">
    <location>
        <begin position="19"/>
        <end position="38"/>
    </location>
</feature>
<evidence type="ECO:0000256" key="4">
    <source>
        <dbReference type="ARBA" id="ARBA00023163"/>
    </source>
</evidence>
<reference evidence="7 8" key="1">
    <citation type="submission" date="2018-01" db="EMBL/GenBank/DDBJ databases">
        <title>Cryobacterium sp. nov., from glaciers in China.</title>
        <authorList>
            <person name="Liu Q."/>
            <person name="Xin Y.-H."/>
        </authorList>
    </citation>
    <scope>NUCLEOTIDE SEQUENCE [LARGE SCALE GENOMIC DNA]</scope>
    <source>
        <strain evidence="7 8">TMN-42</strain>
    </source>
</reference>
<dbReference type="Proteomes" id="UP000237340">
    <property type="component" value="Unassembled WGS sequence"/>
</dbReference>
<name>A0A2S3Z997_9MICO</name>
<dbReference type="EMBL" id="PPXD01000028">
    <property type="protein sequence ID" value="POH62110.1"/>
    <property type="molecule type" value="Genomic_DNA"/>
</dbReference>
<evidence type="ECO:0000259" key="6">
    <source>
        <dbReference type="PROSITE" id="PS50977"/>
    </source>
</evidence>
<dbReference type="InterPro" id="IPR009057">
    <property type="entry name" value="Homeodomain-like_sf"/>
</dbReference>
<dbReference type="Pfam" id="PF13977">
    <property type="entry name" value="TetR_C_6"/>
    <property type="match status" value="1"/>
</dbReference>
<sequence>MLLEAAEQVLVTSGNATATMRNFAAAAHVSIGHLQHYFPARSDLLQAVLQRVLHRSLAWMRETTGIDLDAGSNGPVSRDDSHRLVAAIMQQQTDPTVVRLYVEIWAMAASDEEIAAVLREFYSEYVRYVERVIERAKPGLARGARRARANSVVTIFEGAVIMSAGFAGQRPTGTDKVLLGAIQDVIHRP</sequence>
<dbReference type="SUPFAM" id="SSF46689">
    <property type="entry name" value="Homeodomain-like"/>
    <property type="match status" value="1"/>
</dbReference>
<dbReference type="InterPro" id="IPR039538">
    <property type="entry name" value="BetI_C"/>
</dbReference>
<gene>
    <name evidence="7" type="ORF">C3B61_18620</name>
</gene>
<organism evidence="7 8">
    <name type="scientific">Cryobacterium zongtaii</name>
    <dbReference type="NCBI Taxonomy" id="1259217"/>
    <lineage>
        <taxon>Bacteria</taxon>
        <taxon>Bacillati</taxon>
        <taxon>Actinomycetota</taxon>
        <taxon>Actinomycetes</taxon>
        <taxon>Micrococcales</taxon>
        <taxon>Microbacteriaceae</taxon>
        <taxon>Cryobacterium</taxon>
    </lineage>
</organism>
<feature type="domain" description="HTH tetR-type" evidence="6">
    <location>
        <begin position="1"/>
        <end position="56"/>
    </location>
</feature>
<dbReference type="AlphaFoldDB" id="A0A2S3Z997"/>
<accession>A0A2S3Z997</accession>
<evidence type="ECO:0000256" key="2">
    <source>
        <dbReference type="ARBA" id="ARBA00023015"/>
    </source>
</evidence>
<dbReference type="InterPro" id="IPR001647">
    <property type="entry name" value="HTH_TetR"/>
</dbReference>
<evidence type="ECO:0000256" key="5">
    <source>
        <dbReference type="PROSITE-ProRule" id="PRU00335"/>
    </source>
</evidence>
<keyword evidence="4" id="KW-0804">Transcription</keyword>
<keyword evidence="1" id="KW-0678">Repressor</keyword>
<evidence type="ECO:0000256" key="1">
    <source>
        <dbReference type="ARBA" id="ARBA00022491"/>
    </source>
</evidence>
<keyword evidence="2" id="KW-0805">Transcription regulation</keyword>
<protein>
    <submittedName>
        <fullName evidence="7">TetR family transcriptional regulator</fullName>
    </submittedName>
</protein>
<keyword evidence="8" id="KW-1185">Reference proteome</keyword>
<evidence type="ECO:0000256" key="3">
    <source>
        <dbReference type="ARBA" id="ARBA00023125"/>
    </source>
</evidence>
<keyword evidence="3 5" id="KW-0238">DNA-binding</keyword>
<evidence type="ECO:0000313" key="7">
    <source>
        <dbReference type="EMBL" id="POH62110.1"/>
    </source>
</evidence>
<dbReference type="Pfam" id="PF00440">
    <property type="entry name" value="TetR_N"/>
    <property type="match status" value="1"/>
</dbReference>
<dbReference type="PROSITE" id="PS50977">
    <property type="entry name" value="HTH_TETR_2"/>
    <property type="match status" value="1"/>
</dbReference>
<dbReference type="InterPro" id="IPR036271">
    <property type="entry name" value="Tet_transcr_reg_TetR-rel_C_sf"/>
</dbReference>
<proteinExistence type="predicted"/>
<dbReference type="Gene3D" id="1.10.357.10">
    <property type="entry name" value="Tetracycline Repressor, domain 2"/>
    <property type="match status" value="1"/>
</dbReference>